<dbReference type="InterPro" id="IPR036179">
    <property type="entry name" value="Ig-like_dom_sf"/>
</dbReference>
<dbReference type="InterPro" id="IPR013783">
    <property type="entry name" value="Ig-like_fold"/>
</dbReference>
<dbReference type="OrthoDB" id="6127080at2759"/>
<dbReference type="GeneID" id="111253328"/>
<dbReference type="KEGG" id="vde:111253328"/>
<sequence length="220" mass="24434">MAIGSRSACHLQSFASQSGDPKVRWRTSFRAGNSGHSSCRWAYSCWLALLSLLLLVSLAPPAGATEPKRVASRSRSPRRTSSRHVIAQSTSQTQHTSTVKHSANDHNHKAPHHLNQGAVIEKASHLELTFLLGHKIVLVCIARGIPRPKITWLKDGVEIAGHPYVQISEWLREDNRIKSKLEIDPARQMDSGSYTCQADNKVSVDRKMFKAEDFPDLPLS</sequence>
<dbReference type="RefSeq" id="XP_022668311.1">
    <property type="nucleotide sequence ID" value="XM_022812576.1"/>
</dbReference>
<dbReference type="SMART" id="SM00408">
    <property type="entry name" value="IGc2"/>
    <property type="match status" value="1"/>
</dbReference>
<dbReference type="Proteomes" id="UP000594260">
    <property type="component" value="Unplaced"/>
</dbReference>
<dbReference type="PANTHER" id="PTHR19890:SF10">
    <property type="entry name" value="FIBROBLAST GROWTH FACTOR RECEPTOR-LIKE 1"/>
    <property type="match status" value="1"/>
</dbReference>
<proteinExistence type="predicted"/>
<dbReference type="Gene3D" id="2.60.40.10">
    <property type="entry name" value="Immunoglobulins"/>
    <property type="match status" value="1"/>
</dbReference>
<feature type="compositionally biased region" description="Low complexity" evidence="3">
    <location>
        <begin position="88"/>
        <end position="97"/>
    </location>
</feature>
<dbReference type="PANTHER" id="PTHR19890">
    <property type="entry name" value="FIBROBLAST GROWTH FACTOR RECEPTOR"/>
    <property type="match status" value="1"/>
</dbReference>
<reference evidence="5" key="1">
    <citation type="submission" date="2021-01" db="UniProtKB">
        <authorList>
            <consortium name="EnsemblMetazoa"/>
        </authorList>
    </citation>
    <scope>IDENTIFICATION</scope>
</reference>
<dbReference type="InParanoid" id="A0A7M7KKW6"/>
<keyword evidence="2" id="KW-0393">Immunoglobulin domain</keyword>
<keyword evidence="6" id="KW-1185">Reference proteome</keyword>
<dbReference type="SUPFAM" id="SSF48726">
    <property type="entry name" value="Immunoglobulin"/>
    <property type="match status" value="1"/>
</dbReference>
<dbReference type="FunFam" id="2.60.40.10:FF:000032">
    <property type="entry name" value="palladin isoform X1"/>
    <property type="match status" value="1"/>
</dbReference>
<dbReference type="EnsemblMetazoa" id="XM_022812576">
    <property type="protein sequence ID" value="XP_022668311"/>
    <property type="gene ID" value="LOC111253328"/>
</dbReference>
<accession>A0A7M7KKW6</accession>
<name>A0A7M7KKW6_VARDE</name>
<keyword evidence="1" id="KW-1015">Disulfide bond</keyword>
<evidence type="ECO:0000256" key="1">
    <source>
        <dbReference type="ARBA" id="ARBA00023157"/>
    </source>
</evidence>
<evidence type="ECO:0000256" key="2">
    <source>
        <dbReference type="ARBA" id="ARBA00023319"/>
    </source>
</evidence>
<dbReference type="InterPro" id="IPR007110">
    <property type="entry name" value="Ig-like_dom"/>
</dbReference>
<evidence type="ECO:0000259" key="4">
    <source>
        <dbReference type="PROSITE" id="PS50835"/>
    </source>
</evidence>
<feature type="compositionally biased region" description="Basic residues" evidence="3">
    <location>
        <begin position="70"/>
        <end position="82"/>
    </location>
</feature>
<dbReference type="InterPro" id="IPR003599">
    <property type="entry name" value="Ig_sub"/>
</dbReference>
<evidence type="ECO:0000256" key="3">
    <source>
        <dbReference type="SAM" id="MobiDB-lite"/>
    </source>
</evidence>
<protein>
    <recommendedName>
        <fullName evidence="4">Ig-like domain-containing protein</fullName>
    </recommendedName>
</protein>
<evidence type="ECO:0000313" key="6">
    <source>
        <dbReference type="Proteomes" id="UP000594260"/>
    </source>
</evidence>
<dbReference type="PROSITE" id="PS50835">
    <property type="entry name" value="IG_LIKE"/>
    <property type="match status" value="1"/>
</dbReference>
<evidence type="ECO:0000313" key="5">
    <source>
        <dbReference type="EnsemblMetazoa" id="XP_022668311"/>
    </source>
</evidence>
<dbReference type="Pfam" id="PF13927">
    <property type="entry name" value="Ig_3"/>
    <property type="match status" value="1"/>
</dbReference>
<dbReference type="AlphaFoldDB" id="A0A7M7KKW6"/>
<dbReference type="InterPro" id="IPR003598">
    <property type="entry name" value="Ig_sub2"/>
</dbReference>
<feature type="region of interest" description="Disordered" evidence="3">
    <location>
        <begin position="64"/>
        <end position="111"/>
    </location>
</feature>
<dbReference type="SMART" id="SM00409">
    <property type="entry name" value="IG"/>
    <property type="match status" value="1"/>
</dbReference>
<feature type="domain" description="Ig-like" evidence="4">
    <location>
        <begin position="133"/>
        <end position="209"/>
    </location>
</feature>
<organism evidence="5 6">
    <name type="scientific">Varroa destructor</name>
    <name type="common">Honeybee mite</name>
    <dbReference type="NCBI Taxonomy" id="109461"/>
    <lineage>
        <taxon>Eukaryota</taxon>
        <taxon>Metazoa</taxon>
        <taxon>Ecdysozoa</taxon>
        <taxon>Arthropoda</taxon>
        <taxon>Chelicerata</taxon>
        <taxon>Arachnida</taxon>
        <taxon>Acari</taxon>
        <taxon>Parasitiformes</taxon>
        <taxon>Mesostigmata</taxon>
        <taxon>Gamasina</taxon>
        <taxon>Dermanyssoidea</taxon>
        <taxon>Varroidae</taxon>
        <taxon>Varroa</taxon>
    </lineage>
</organism>
<dbReference type="InterPro" id="IPR052615">
    <property type="entry name" value="FGFRL"/>
</dbReference>